<accession>A0ABX4TD46</accession>
<comment type="similarity">
    <text evidence="3">Belongs to the HAD-like hydrolase superfamily. CbbY/CbbZ/Gph/YieH family.</text>
</comment>
<dbReference type="InterPro" id="IPR023198">
    <property type="entry name" value="PGP-like_dom2"/>
</dbReference>
<comment type="caution">
    <text evidence="5">The sequence shown here is derived from an EMBL/GenBank/DDBJ whole genome shotgun (WGS) entry which is preliminary data.</text>
</comment>
<reference evidence="5 6" key="1">
    <citation type="journal article" date="2018" name="FEMS Microbiol. Ecol.">
        <title>Co-invading symbiotic mutualists of Medicago polymorpha retain high ancestral diversity and contain diverse accessory genomes.</title>
        <authorList>
            <person name="Porter S.S."/>
            <person name="Faber-Hammond J.J."/>
            <person name="Friesen M.L."/>
        </authorList>
    </citation>
    <scope>NUCLEOTIDE SEQUENCE [LARGE SCALE GENOMIC DNA]</scope>
    <source>
        <strain evidence="5 6">Str16</strain>
    </source>
</reference>
<dbReference type="Pfam" id="PF00702">
    <property type="entry name" value="Hydrolase"/>
    <property type="match status" value="1"/>
</dbReference>
<proteinExistence type="inferred from homology"/>
<dbReference type="InterPro" id="IPR023214">
    <property type="entry name" value="HAD_sf"/>
</dbReference>
<dbReference type="SFLD" id="SFLDS00003">
    <property type="entry name" value="Haloacid_Dehalogenase"/>
    <property type="match status" value="1"/>
</dbReference>
<dbReference type="Gene3D" id="3.40.50.1000">
    <property type="entry name" value="HAD superfamily/HAD-like"/>
    <property type="match status" value="1"/>
</dbReference>
<dbReference type="RefSeq" id="WP_101779987.1">
    <property type="nucleotide sequence ID" value="NZ_NBUC01000155.1"/>
</dbReference>
<dbReference type="SUPFAM" id="SSF56784">
    <property type="entry name" value="HAD-like"/>
    <property type="match status" value="1"/>
</dbReference>
<dbReference type="PANTHER" id="PTHR43434:SF1">
    <property type="entry name" value="PHOSPHOGLYCOLATE PHOSPHATASE"/>
    <property type="match status" value="1"/>
</dbReference>
<evidence type="ECO:0000256" key="1">
    <source>
        <dbReference type="ARBA" id="ARBA00000830"/>
    </source>
</evidence>
<dbReference type="Gene3D" id="1.10.150.240">
    <property type="entry name" value="Putative phosphatase, domain 2"/>
    <property type="match status" value="1"/>
</dbReference>
<name>A0ABX4TD46_9HYPH</name>
<organism evidence="5 6">
    <name type="scientific">Sinorhizobium medicae</name>
    <dbReference type="NCBI Taxonomy" id="110321"/>
    <lineage>
        <taxon>Bacteria</taxon>
        <taxon>Pseudomonadati</taxon>
        <taxon>Pseudomonadota</taxon>
        <taxon>Alphaproteobacteria</taxon>
        <taxon>Hyphomicrobiales</taxon>
        <taxon>Rhizobiaceae</taxon>
        <taxon>Sinorhizobium/Ensifer group</taxon>
        <taxon>Sinorhizobium</taxon>
    </lineage>
</organism>
<protein>
    <recommendedName>
        <fullName evidence="4">phosphoglycolate phosphatase</fullName>
        <ecNumber evidence="4">3.1.3.18</ecNumber>
    </recommendedName>
</protein>
<keyword evidence="6" id="KW-1185">Reference proteome</keyword>
<dbReference type="InterPro" id="IPR050155">
    <property type="entry name" value="HAD-like_hydrolase_sf"/>
</dbReference>
<dbReference type="EMBL" id="NBUC01000155">
    <property type="protein sequence ID" value="PLT94969.1"/>
    <property type="molecule type" value="Genomic_DNA"/>
</dbReference>
<evidence type="ECO:0000256" key="3">
    <source>
        <dbReference type="ARBA" id="ARBA00006171"/>
    </source>
</evidence>
<comment type="pathway">
    <text evidence="2">Organic acid metabolism; glycolate biosynthesis; glycolate from 2-phosphoglycolate: step 1/1.</text>
</comment>
<evidence type="ECO:0000256" key="4">
    <source>
        <dbReference type="ARBA" id="ARBA00013078"/>
    </source>
</evidence>
<evidence type="ECO:0000313" key="5">
    <source>
        <dbReference type="EMBL" id="PLT94969.1"/>
    </source>
</evidence>
<comment type="catalytic activity">
    <reaction evidence="1">
        <text>2-phosphoglycolate + H2O = glycolate + phosphate</text>
        <dbReference type="Rhea" id="RHEA:14369"/>
        <dbReference type="ChEBI" id="CHEBI:15377"/>
        <dbReference type="ChEBI" id="CHEBI:29805"/>
        <dbReference type="ChEBI" id="CHEBI:43474"/>
        <dbReference type="ChEBI" id="CHEBI:58033"/>
        <dbReference type="EC" id="3.1.3.18"/>
    </reaction>
</comment>
<dbReference type="PANTHER" id="PTHR43434">
    <property type="entry name" value="PHOSPHOGLYCOLATE PHOSPHATASE"/>
    <property type="match status" value="1"/>
</dbReference>
<evidence type="ECO:0000313" key="6">
    <source>
        <dbReference type="Proteomes" id="UP001190825"/>
    </source>
</evidence>
<dbReference type="EC" id="3.1.3.18" evidence="4"/>
<dbReference type="Proteomes" id="UP001190825">
    <property type="component" value="Unassembled WGS sequence"/>
</dbReference>
<dbReference type="InterPro" id="IPR036412">
    <property type="entry name" value="HAD-like_sf"/>
</dbReference>
<dbReference type="SFLD" id="SFLDG01129">
    <property type="entry name" value="C1.5:_HAD__Beta-PGM__Phosphata"/>
    <property type="match status" value="1"/>
</dbReference>
<evidence type="ECO:0000256" key="2">
    <source>
        <dbReference type="ARBA" id="ARBA00004818"/>
    </source>
</evidence>
<gene>
    <name evidence="5" type="ORF">BMJ33_30770</name>
</gene>
<sequence length="246" mass="27944">MKNTARSIWDDRDLVVFDVDGTLYDQTRLRARMVLSLFCDALGTRKFGTMKVLQNFRFCREVLARASPDDFIERQFTETAALSRCSKEEVKEIVSEWIDQRPLPYLSACRYQGVGALFEGLKRSGRFIAVLSDYPAREKLAALALQVDLIVSATDDDVQSLKPDPTGLVKILRTTGIPPERALMVGDRFDRDWAVADRVGMDAIIRSGYADPRCMTFRTYHDALFAPVLRSSSRRDLSPGERRHEV</sequence>